<proteinExistence type="predicted"/>
<dbReference type="InterPro" id="IPR016181">
    <property type="entry name" value="Acyl_CoA_acyltransferase"/>
</dbReference>
<name>A0A5K7ZU92_9BACT</name>
<feature type="domain" description="N-acetyltransferase" evidence="1">
    <location>
        <begin position="188"/>
        <end position="332"/>
    </location>
</feature>
<evidence type="ECO:0000313" key="3">
    <source>
        <dbReference type="Proteomes" id="UP000425960"/>
    </source>
</evidence>
<dbReference type="InterPro" id="IPR000182">
    <property type="entry name" value="GNAT_dom"/>
</dbReference>
<dbReference type="Gene3D" id="3.40.630.30">
    <property type="match status" value="1"/>
</dbReference>
<evidence type="ECO:0000259" key="1">
    <source>
        <dbReference type="PROSITE" id="PS51186"/>
    </source>
</evidence>
<organism evidence="2 3">
    <name type="scientific">Desulfosarcina ovata subsp. sediminis</name>
    <dbReference type="NCBI Taxonomy" id="885957"/>
    <lineage>
        <taxon>Bacteria</taxon>
        <taxon>Pseudomonadati</taxon>
        <taxon>Thermodesulfobacteriota</taxon>
        <taxon>Desulfobacteria</taxon>
        <taxon>Desulfobacterales</taxon>
        <taxon>Desulfosarcinaceae</taxon>
        <taxon>Desulfosarcina</taxon>
    </lineage>
</organism>
<dbReference type="AlphaFoldDB" id="A0A5K7ZU92"/>
<dbReference type="Proteomes" id="UP000425960">
    <property type="component" value="Chromosome"/>
</dbReference>
<dbReference type="PROSITE" id="PS51186">
    <property type="entry name" value="GNAT"/>
    <property type="match status" value="1"/>
</dbReference>
<protein>
    <recommendedName>
        <fullName evidence="1">N-acetyltransferase domain-containing protein</fullName>
    </recommendedName>
</protein>
<sequence length="333" mass="38514">MPKLYLKEYAHALAGREVFIACREGILRDHFQEIISDIKFLTRFGARTTLLHNMPNRFANQKRIRQLETRLPETRLVRINPEIDFYDAVLGHSESMYKVIFLERRYLIDRQGYKINAVTTGRVREALEDFGDLIANVNFKGAMACICQKIEAGHCERVHILPAGKHTIKHELFTVEGTGTLIANNFEESFHPVESDDQVDIVFRILSMYRRAGYLKPRSKAYIMEHRKCFFVTAIDGIVVGCVERKIVDDRTVELGALAISTRFRNQRVGVYTVKSFMALMAAQGYTRFISLTNNPRLEVLYTQMGFVQQSLPEYARRQAESPDVRMFFKILE</sequence>
<dbReference type="EMBL" id="AP021876">
    <property type="protein sequence ID" value="BBO83721.1"/>
    <property type="molecule type" value="Genomic_DNA"/>
</dbReference>
<gene>
    <name evidence="2" type="ORF">DSCO28_42870</name>
</gene>
<dbReference type="KEGG" id="dov:DSCO28_42870"/>
<reference evidence="2 3" key="1">
    <citation type="submission" date="2019-11" db="EMBL/GenBank/DDBJ databases">
        <title>Comparative genomics of hydrocarbon-degrading Desulfosarcina strains.</title>
        <authorList>
            <person name="Watanabe M."/>
            <person name="Kojima H."/>
            <person name="Fukui M."/>
        </authorList>
    </citation>
    <scope>NUCLEOTIDE SEQUENCE [LARGE SCALE GENOMIC DNA]</scope>
    <source>
        <strain evidence="2 3">28bB2T</strain>
    </source>
</reference>
<dbReference type="SUPFAM" id="SSF55729">
    <property type="entry name" value="Acyl-CoA N-acyltransferases (Nat)"/>
    <property type="match status" value="1"/>
</dbReference>
<dbReference type="Pfam" id="PF00583">
    <property type="entry name" value="Acetyltransf_1"/>
    <property type="match status" value="1"/>
</dbReference>
<accession>A0A5K7ZU92</accession>
<dbReference type="RefSeq" id="WP_155323864.1">
    <property type="nucleotide sequence ID" value="NZ_AP021876.1"/>
</dbReference>
<dbReference type="GO" id="GO:0016747">
    <property type="term" value="F:acyltransferase activity, transferring groups other than amino-acyl groups"/>
    <property type="evidence" value="ECO:0007669"/>
    <property type="project" value="InterPro"/>
</dbReference>
<evidence type="ECO:0000313" key="2">
    <source>
        <dbReference type="EMBL" id="BBO83721.1"/>
    </source>
</evidence>